<comment type="caution">
    <text evidence="2">The sequence shown here is derived from an EMBL/GenBank/DDBJ whole genome shotgun (WGS) entry which is preliminary data.</text>
</comment>
<keyword evidence="3" id="KW-1185">Reference proteome</keyword>
<dbReference type="EMBL" id="QFWQ01000008">
    <property type="protein sequence ID" value="RCS29043.1"/>
    <property type="molecule type" value="Genomic_DNA"/>
</dbReference>
<dbReference type="OrthoDB" id="9794403at2"/>
<evidence type="ECO:0000313" key="3">
    <source>
        <dbReference type="Proteomes" id="UP000252387"/>
    </source>
</evidence>
<dbReference type="SMART" id="SM01321">
    <property type="entry name" value="Y1_Tnp"/>
    <property type="match status" value="1"/>
</dbReference>
<dbReference type="GO" id="GO:0006313">
    <property type="term" value="P:DNA transposition"/>
    <property type="evidence" value="ECO:0007669"/>
    <property type="project" value="InterPro"/>
</dbReference>
<dbReference type="InterPro" id="IPR052715">
    <property type="entry name" value="RAYT_transposase"/>
</dbReference>
<accession>A0A368KED2</accession>
<dbReference type="GO" id="GO:0043565">
    <property type="term" value="F:sequence-specific DNA binding"/>
    <property type="evidence" value="ECO:0007669"/>
    <property type="project" value="TreeGrafter"/>
</dbReference>
<feature type="domain" description="Transposase IS200-like" evidence="1">
    <location>
        <begin position="9"/>
        <end position="129"/>
    </location>
</feature>
<dbReference type="InterPro" id="IPR036515">
    <property type="entry name" value="Transposase_17_sf"/>
</dbReference>
<protein>
    <submittedName>
        <fullName evidence="2">Transposase</fullName>
    </submittedName>
</protein>
<evidence type="ECO:0000313" key="2">
    <source>
        <dbReference type="EMBL" id="RCS29043.1"/>
    </source>
</evidence>
<gene>
    <name evidence="2" type="ORF">DEO45_13320</name>
</gene>
<name>A0A368KED2_9GAMM</name>
<dbReference type="AlphaFoldDB" id="A0A368KED2"/>
<dbReference type="Proteomes" id="UP000252387">
    <property type="component" value="Unassembled WGS sequence"/>
</dbReference>
<dbReference type="RefSeq" id="WP_114344523.1">
    <property type="nucleotide sequence ID" value="NZ_QFWQ01000008.1"/>
</dbReference>
<organism evidence="2 3">
    <name type="scientific">Rhodanobacter denitrificans</name>
    <dbReference type="NCBI Taxonomy" id="666685"/>
    <lineage>
        <taxon>Bacteria</taxon>
        <taxon>Pseudomonadati</taxon>
        <taxon>Pseudomonadota</taxon>
        <taxon>Gammaproteobacteria</taxon>
        <taxon>Lysobacterales</taxon>
        <taxon>Rhodanobacteraceae</taxon>
        <taxon>Rhodanobacter</taxon>
    </lineage>
</organism>
<dbReference type="InterPro" id="IPR002686">
    <property type="entry name" value="Transposase_17"/>
</dbReference>
<proteinExistence type="predicted"/>
<sequence>MPDYRRARVAGATYFFTVVTARRRPLLATAANVEVLRQSVAEVRRQLPFSIVAWVVLPEHMHAIWTLPVDDSDFSTRWGRIKAGFTRHCGRAHTSAAGHDAGLWQPRFWEHLVRDEADFAAHMDYTHYNPVKHGHVKRVIDWPYSSFHRCVRQGIYPASWGGNEPHGPPGRTFGE</sequence>
<dbReference type="Gene3D" id="3.30.70.1290">
    <property type="entry name" value="Transposase IS200-like"/>
    <property type="match status" value="1"/>
</dbReference>
<dbReference type="SUPFAM" id="SSF143422">
    <property type="entry name" value="Transposase IS200-like"/>
    <property type="match status" value="1"/>
</dbReference>
<dbReference type="NCBIfam" id="NF047646">
    <property type="entry name" value="REP_Tyr_transpos"/>
    <property type="match status" value="1"/>
</dbReference>
<dbReference type="PANTHER" id="PTHR36966:SF1">
    <property type="entry name" value="REP-ASSOCIATED TYROSINE TRANSPOSASE"/>
    <property type="match status" value="1"/>
</dbReference>
<evidence type="ECO:0000259" key="1">
    <source>
        <dbReference type="SMART" id="SM01321"/>
    </source>
</evidence>
<reference evidence="2 3" key="1">
    <citation type="submission" date="2018-05" db="EMBL/GenBank/DDBJ databases">
        <title>Draft genome sequence of Rhodanobacter denitrificans Yn1 isolated from gold copper mine.</title>
        <authorList>
            <person name="Yang N."/>
            <person name="Mazhar H.S."/>
            <person name="Rensing C."/>
        </authorList>
    </citation>
    <scope>NUCLEOTIDE SEQUENCE [LARGE SCALE GENOMIC DNA]</scope>
    <source>
        <strain evidence="2 3">Yn1</strain>
    </source>
</reference>
<dbReference type="PANTHER" id="PTHR36966">
    <property type="entry name" value="REP-ASSOCIATED TYROSINE TRANSPOSASE"/>
    <property type="match status" value="1"/>
</dbReference>
<dbReference type="GO" id="GO:0004803">
    <property type="term" value="F:transposase activity"/>
    <property type="evidence" value="ECO:0007669"/>
    <property type="project" value="InterPro"/>
</dbReference>